<gene>
    <name evidence="7" type="ORF">FGL95_28040</name>
</gene>
<accession>A0A848KL45</accession>
<dbReference type="PROSITE" id="PS50977">
    <property type="entry name" value="HTH_TETR_2"/>
    <property type="match status" value="1"/>
</dbReference>
<evidence type="ECO:0000313" key="8">
    <source>
        <dbReference type="Proteomes" id="UP000535543"/>
    </source>
</evidence>
<dbReference type="PANTHER" id="PTHR30055">
    <property type="entry name" value="HTH-TYPE TRANSCRIPTIONAL REGULATOR RUTR"/>
    <property type="match status" value="1"/>
</dbReference>
<reference evidence="7 8" key="2">
    <citation type="submission" date="2020-06" db="EMBL/GenBank/DDBJ databases">
        <title>Antribacter stalactiti gen. nov., sp. nov., a new member of the family Nacardiaceae isolated from a cave.</title>
        <authorList>
            <person name="Kim I.S."/>
        </authorList>
    </citation>
    <scope>NUCLEOTIDE SEQUENCE [LARGE SCALE GENOMIC DNA]</scope>
    <source>
        <strain evidence="7 8">YC2-7</strain>
    </source>
</reference>
<comment type="caution">
    <text evidence="7">The sequence shown here is derived from an EMBL/GenBank/DDBJ whole genome shotgun (WGS) entry which is preliminary data.</text>
</comment>
<keyword evidence="3" id="KW-0804">Transcription</keyword>
<keyword evidence="8" id="KW-1185">Reference proteome</keyword>
<sequence>MTKPSPDSTAARRAAAGGPGRDRRRGLIIDAAIAAIEADGPQALTEQIADRAGLARTHVYRHFASKEELDFAVARRAHRDLTERIRANLEVEGTPFEIIRQPLAQHVIWADEHPNLYRFLIRREYRRGPEQERVGGGAFTAEVAAAMVRYIPQLADTDLIDATIVAVHGLVDASVSWWLDHRRTSRDEIIDRLTSQCWLLFDHRLRELGIRLDPTSAPSGAARGANSA</sequence>
<dbReference type="PANTHER" id="PTHR30055:SF234">
    <property type="entry name" value="HTH-TYPE TRANSCRIPTIONAL REGULATOR BETI"/>
    <property type="match status" value="1"/>
</dbReference>
<dbReference type="InterPro" id="IPR050109">
    <property type="entry name" value="HTH-type_TetR-like_transc_reg"/>
</dbReference>
<dbReference type="SUPFAM" id="SSF46689">
    <property type="entry name" value="Homeodomain-like"/>
    <property type="match status" value="1"/>
</dbReference>
<dbReference type="RefSeq" id="WP_169593661.1">
    <property type="nucleotide sequence ID" value="NZ_VCQU01000013.1"/>
</dbReference>
<keyword evidence="1" id="KW-0805">Transcription regulation</keyword>
<evidence type="ECO:0000259" key="6">
    <source>
        <dbReference type="PROSITE" id="PS50977"/>
    </source>
</evidence>
<keyword evidence="2 4" id="KW-0238">DNA-binding</keyword>
<feature type="domain" description="HTH tetR-type" evidence="6">
    <location>
        <begin position="22"/>
        <end position="81"/>
    </location>
</feature>
<dbReference type="AlphaFoldDB" id="A0A848KL45"/>
<dbReference type="GO" id="GO:0003700">
    <property type="term" value="F:DNA-binding transcription factor activity"/>
    <property type="evidence" value="ECO:0007669"/>
    <property type="project" value="TreeGrafter"/>
</dbReference>
<feature type="DNA-binding region" description="H-T-H motif" evidence="4">
    <location>
        <begin position="44"/>
        <end position="63"/>
    </location>
</feature>
<dbReference type="GO" id="GO:0000976">
    <property type="term" value="F:transcription cis-regulatory region binding"/>
    <property type="evidence" value="ECO:0007669"/>
    <property type="project" value="TreeGrafter"/>
</dbReference>
<name>A0A848KL45_9NOCA</name>
<dbReference type="SUPFAM" id="SSF48498">
    <property type="entry name" value="Tetracyclin repressor-like, C-terminal domain"/>
    <property type="match status" value="1"/>
</dbReference>
<evidence type="ECO:0000256" key="3">
    <source>
        <dbReference type="ARBA" id="ARBA00023163"/>
    </source>
</evidence>
<evidence type="ECO:0000256" key="2">
    <source>
        <dbReference type="ARBA" id="ARBA00023125"/>
    </source>
</evidence>
<protein>
    <submittedName>
        <fullName evidence="7">TetR/AcrR family transcriptional regulator</fullName>
    </submittedName>
</protein>
<proteinExistence type="predicted"/>
<dbReference type="Gene3D" id="1.10.357.10">
    <property type="entry name" value="Tetracycline Repressor, domain 2"/>
    <property type="match status" value="1"/>
</dbReference>
<evidence type="ECO:0000256" key="1">
    <source>
        <dbReference type="ARBA" id="ARBA00023015"/>
    </source>
</evidence>
<evidence type="ECO:0000313" key="7">
    <source>
        <dbReference type="EMBL" id="NMN98891.1"/>
    </source>
</evidence>
<feature type="region of interest" description="Disordered" evidence="5">
    <location>
        <begin position="1"/>
        <end position="22"/>
    </location>
</feature>
<evidence type="ECO:0000256" key="4">
    <source>
        <dbReference type="PROSITE-ProRule" id="PRU00335"/>
    </source>
</evidence>
<dbReference type="InterPro" id="IPR001647">
    <property type="entry name" value="HTH_TetR"/>
</dbReference>
<reference evidence="7 8" key="1">
    <citation type="submission" date="2019-05" db="EMBL/GenBank/DDBJ databases">
        <authorList>
            <person name="Lee S.D."/>
        </authorList>
    </citation>
    <scope>NUCLEOTIDE SEQUENCE [LARGE SCALE GENOMIC DNA]</scope>
    <source>
        <strain evidence="7 8">YC2-7</strain>
    </source>
</reference>
<dbReference type="Proteomes" id="UP000535543">
    <property type="component" value="Unassembled WGS sequence"/>
</dbReference>
<dbReference type="InterPro" id="IPR036271">
    <property type="entry name" value="Tet_transcr_reg_TetR-rel_C_sf"/>
</dbReference>
<dbReference type="Pfam" id="PF00440">
    <property type="entry name" value="TetR_N"/>
    <property type="match status" value="1"/>
</dbReference>
<organism evidence="7 8">
    <name type="scientific">Antrihabitans stalactiti</name>
    <dbReference type="NCBI Taxonomy" id="2584121"/>
    <lineage>
        <taxon>Bacteria</taxon>
        <taxon>Bacillati</taxon>
        <taxon>Actinomycetota</taxon>
        <taxon>Actinomycetes</taxon>
        <taxon>Mycobacteriales</taxon>
        <taxon>Nocardiaceae</taxon>
        <taxon>Antrihabitans</taxon>
    </lineage>
</organism>
<evidence type="ECO:0000256" key="5">
    <source>
        <dbReference type="SAM" id="MobiDB-lite"/>
    </source>
</evidence>
<dbReference type="InterPro" id="IPR009057">
    <property type="entry name" value="Homeodomain-like_sf"/>
</dbReference>
<dbReference type="EMBL" id="VCQU01000013">
    <property type="protein sequence ID" value="NMN98891.1"/>
    <property type="molecule type" value="Genomic_DNA"/>
</dbReference>
<dbReference type="PRINTS" id="PR00455">
    <property type="entry name" value="HTHTETR"/>
</dbReference>